<proteinExistence type="predicted"/>
<keyword evidence="2" id="KW-1185">Reference proteome</keyword>
<accession>A0A117NM64</accession>
<dbReference type="EMBL" id="LLXE01000260">
    <property type="protein sequence ID" value="KUM58793.1"/>
    <property type="molecule type" value="Genomic_DNA"/>
</dbReference>
<sequence>MVLNTTILHLNTLHAPHPLTCGLSTAERIGSPVSHTLWSYMLGRSLKRILCKPASYRYVVNFMHRIGLLQQFRYVTPEDANDEPTGLATMNLGVEDDGH</sequence>
<evidence type="ECO:0000313" key="1">
    <source>
        <dbReference type="EMBL" id="KUM58793.1"/>
    </source>
</evidence>
<organism evidence="1 2">
    <name type="scientific">Penicillium freii</name>
    <dbReference type="NCBI Taxonomy" id="48697"/>
    <lineage>
        <taxon>Eukaryota</taxon>
        <taxon>Fungi</taxon>
        <taxon>Dikarya</taxon>
        <taxon>Ascomycota</taxon>
        <taxon>Pezizomycotina</taxon>
        <taxon>Eurotiomycetes</taxon>
        <taxon>Eurotiomycetidae</taxon>
        <taxon>Eurotiales</taxon>
        <taxon>Aspergillaceae</taxon>
        <taxon>Penicillium</taxon>
    </lineage>
</organism>
<comment type="caution">
    <text evidence="1">The sequence shown here is derived from an EMBL/GenBank/DDBJ whole genome shotgun (WGS) entry which is preliminary data.</text>
</comment>
<gene>
    <name evidence="1" type="ORF">ACN42_g8358</name>
</gene>
<reference evidence="1 2" key="1">
    <citation type="submission" date="2015-10" db="EMBL/GenBank/DDBJ databases">
        <title>Genome sequencing of Penicillium freii.</title>
        <authorList>
            <person name="Nguyen H.D."/>
            <person name="Visagie C.M."/>
            <person name="Seifert K.A."/>
        </authorList>
    </citation>
    <scope>NUCLEOTIDE SEQUENCE [LARGE SCALE GENOMIC DNA]</scope>
    <source>
        <strain evidence="1 2">DAOM 242723</strain>
    </source>
</reference>
<protein>
    <submittedName>
        <fullName evidence="1">Uncharacterized protein</fullName>
    </submittedName>
</protein>
<dbReference type="AlphaFoldDB" id="A0A117NM64"/>
<evidence type="ECO:0000313" key="2">
    <source>
        <dbReference type="Proteomes" id="UP000055045"/>
    </source>
</evidence>
<name>A0A117NM64_PENFR</name>
<dbReference type="Proteomes" id="UP000055045">
    <property type="component" value="Unassembled WGS sequence"/>
</dbReference>